<sequence>MHGGRRLGAAIRPHHARGSAPPSASRFPDCLGSFAPGCLRASHLPCRLRLPTRSPAGTPVFPRPASSWPSRNRQRRLPQALMAPPARPRQLDLAKSPSLVCTYLPPPPYKHAHDTSSPHRARACPPLPLPLFPAPQFPPRPPPPMPAYPAHIPAAPPFSLSHPRFPLPLPLRRPPLIHSTPEPALLPAGPPSAATHPFSCHSRNPSPPLALPVPFSVPPPLHRSTTPPASALFLMPAPRALRCPLPLSSALIPSGPGPRRWLVRARVLPQAPHTADWLVACPGSRSSPEFVLEGEVGSKPQTVPGANSHTRRDRGVDRVPAPASWLGSLPPFFPLLGRPPGCPVPGGRLTVRTPPLLPCGDASACDLALVRPRRAGRPGGRLRVRRW</sequence>
<accession>A0A853ADC5</accession>
<evidence type="ECO:0000313" key="3">
    <source>
        <dbReference type="Proteomes" id="UP000567795"/>
    </source>
</evidence>
<dbReference type="EMBL" id="JACBZD010000002">
    <property type="protein sequence ID" value="NYI08332.1"/>
    <property type="molecule type" value="Genomic_DNA"/>
</dbReference>
<feature type="region of interest" description="Disordered" evidence="1">
    <location>
        <begin position="295"/>
        <end position="317"/>
    </location>
</feature>
<name>A0A853ADC5_9ACTN</name>
<feature type="region of interest" description="Disordered" evidence="1">
    <location>
        <begin position="1"/>
        <end position="25"/>
    </location>
</feature>
<evidence type="ECO:0000256" key="1">
    <source>
        <dbReference type="SAM" id="MobiDB-lite"/>
    </source>
</evidence>
<proteinExistence type="predicted"/>
<reference evidence="2 3" key="1">
    <citation type="submission" date="2020-07" db="EMBL/GenBank/DDBJ databases">
        <title>Sequencing the genomes of 1000 actinobacteria strains.</title>
        <authorList>
            <person name="Klenk H.-P."/>
        </authorList>
    </citation>
    <scope>NUCLEOTIDE SEQUENCE [LARGE SCALE GENOMIC DNA]</scope>
    <source>
        <strain evidence="2 3">DSM 42178</strain>
    </source>
</reference>
<dbReference type="AlphaFoldDB" id="A0A853ADC5"/>
<gene>
    <name evidence="2" type="ORF">FHU37_005361</name>
</gene>
<dbReference type="Proteomes" id="UP000567795">
    <property type="component" value="Unassembled WGS sequence"/>
</dbReference>
<evidence type="ECO:0000313" key="2">
    <source>
        <dbReference type="EMBL" id="NYI08332.1"/>
    </source>
</evidence>
<comment type="caution">
    <text evidence="2">The sequence shown here is derived from an EMBL/GenBank/DDBJ whole genome shotgun (WGS) entry which is preliminary data.</text>
</comment>
<protein>
    <submittedName>
        <fullName evidence="2">Uncharacterized protein</fullName>
    </submittedName>
</protein>
<feature type="region of interest" description="Disordered" evidence="1">
    <location>
        <begin position="56"/>
        <end position="89"/>
    </location>
</feature>
<organism evidence="2 3">
    <name type="scientific">Allostreptomyces psammosilenae</name>
    <dbReference type="NCBI Taxonomy" id="1892865"/>
    <lineage>
        <taxon>Bacteria</taxon>
        <taxon>Bacillati</taxon>
        <taxon>Actinomycetota</taxon>
        <taxon>Actinomycetes</taxon>
        <taxon>Kitasatosporales</taxon>
        <taxon>Streptomycetaceae</taxon>
        <taxon>Allostreptomyces</taxon>
    </lineage>
</organism>
<feature type="compositionally biased region" description="Polar residues" evidence="1">
    <location>
        <begin position="299"/>
        <end position="308"/>
    </location>
</feature>
<keyword evidence="3" id="KW-1185">Reference proteome</keyword>